<dbReference type="SUPFAM" id="SSF111331">
    <property type="entry name" value="NAD kinase/diacylglycerol kinase-like"/>
    <property type="match status" value="1"/>
</dbReference>
<comment type="cofactor">
    <cofactor evidence="6">
        <name>a divalent metal cation</name>
        <dbReference type="ChEBI" id="CHEBI:60240"/>
    </cofactor>
</comment>
<protein>
    <recommendedName>
        <fullName evidence="6">NAD kinase</fullName>
        <ecNumber evidence="6">2.7.1.23</ecNumber>
    </recommendedName>
    <alternativeName>
        <fullName evidence="6">ATP-dependent NAD kinase</fullName>
    </alternativeName>
</protein>
<keyword evidence="8" id="KW-1185">Reference proteome</keyword>
<name>A0A3S0I151_9PROT</name>
<evidence type="ECO:0000256" key="5">
    <source>
        <dbReference type="ARBA" id="ARBA00047925"/>
    </source>
</evidence>
<evidence type="ECO:0000256" key="4">
    <source>
        <dbReference type="ARBA" id="ARBA00023027"/>
    </source>
</evidence>
<keyword evidence="3 6" id="KW-0521">NADP</keyword>
<evidence type="ECO:0000313" key="7">
    <source>
        <dbReference type="EMBL" id="RTR24675.1"/>
    </source>
</evidence>
<dbReference type="Pfam" id="PF20143">
    <property type="entry name" value="NAD_kinase_C"/>
    <property type="match status" value="1"/>
</dbReference>
<dbReference type="Gene3D" id="3.40.50.10330">
    <property type="entry name" value="Probable inorganic polyphosphate/atp-NAD kinase, domain 1"/>
    <property type="match status" value="1"/>
</dbReference>
<dbReference type="Gene3D" id="2.60.200.30">
    <property type="entry name" value="Probable inorganic polyphosphate/atp-NAD kinase, domain 2"/>
    <property type="match status" value="1"/>
</dbReference>
<keyword evidence="6" id="KW-0067">ATP-binding</keyword>
<keyword evidence="4 6" id="KW-0520">NAD</keyword>
<dbReference type="EC" id="2.7.1.23" evidence="6"/>
<dbReference type="InterPro" id="IPR002504">
    <property type="entry name" value="NADK"/>
</dbReference>
<evidence type="ECO:0000256" key="2">
    <source>
        <dbReference type="ARBA" id="ARBA00022777"/>
    </source>
</evidence>
<organism evidence="7 8">
    <name type="scientific">Azospirillum griseum</name>
    <dbReference type="NCBI Taxonomy" id="2496639"/>
    <lineage>
        <taxon>Bacteria</taxon>
        <taxon>Pseudomonadati</taxon>
        <taxon>Pseudomonadota</taxon>
        <taxon>Alphaproteobacteria</taxon>
        <taxon>Rhodospirillales</taxon>
        <taxon>Azospirillaceae</taxon>
        <taxon>Azospirillum</taxon>
    </lineage>
</organism>
<dbReference type="GO" id="GO:0046872">
    <property type="term" value="F:metal ion binding"/>
    <property type="evidence" value="ECO:0007669"/>
    <property type="project" value="UniProtKB-UniRule"/>
</dbReference>
<dbReference type="OrthoDB" id="9774737at2"/>
<keyword evidence="2 6" id="KW-0418">Kinase</keyword>
<comment type="catalytic activity">
    <reaction evidence="5 6">
        <text>NAD(+) + ATP = ADP + NADP(+) + H(+)</text>
        <dbReference type="Rhea" id="RHEA:18629"/>
        <dbReference type="ChEBI" id="CHEBI:15378"/>
        <dbReference type="ChEBI" id="CHEBI:30616"/>
        <dbReference type="ChEBI" id="CHEBI:57540"/>
        <dbReference type="ChEBI" id="CHEBI:58349"/>
        <dbReference type="ChEBI" id="CHEBI:456216"/>
        <dbReference type="EC" id="2.7.1.23"/>
    </reaction>
</comment>
<dbReference type="InterPro" id="IPR017438">
    <property type="entry name" value="ATP-NAD_kinase_N"/>
</dbReference>
<dbReference type="GO" id="GO:0006741">
    <property type="term" value="P:NADP+ biosynthetic process"/>
    <property type="evidence" value="ECO:0007669"/>
    <property type="project" value="UniProtKB-UniRule"/>
</dbReference>
<comment type="subcellular location">
    <subcellularLocation>
        <location evidence="6">Cytoplasm</location>
    </subcellularLocation>
</comment>
<gene>
    <name evidence="6" type="primary">nadK</name>
    <name evidence="7" type="ORF">EJ903_01210</name>
</gene>
<feature type="binding site" evidence="6">
    <location>
        <begin position="113"/>
        <end position="114"/>
    </location>
    <ligand>
        <name>NAD(+)</name>
        <dbReference type="ChEBI" id="CHEBI:57540"/>
    </ligand>
</feature>
<dbReference type="GO" id="GO:0005524">
    <property type="term" value="F:ATP binding"/>
    <property type="evidence" value="ECO:0007669"/>
    <property type="project" value="UniProtKB-KW"/>
</dbReference>
<dbReference type="AlphaFoldDB" id="A0A3S0I151"/>
<dbReference type="HAMAP" id="MF_00361">
    <property type="entry name" value="NAD_kinase"/>
    <property type="match status" value="1"/>
</dbReference>
<dbReference type="GO" id="GO:0003951">
    <property type="term" value="F:NAD+ kinase activity"/>
    <property type="evidence" value="ECO:0007669"/>
    <property type="project" value="UniProtKB-UniRule"/>
</dbReference>
<feature type="binding site" evidence="6">
    <location>
        <position position="143"/>
    </location>
    <ligand>
        <name>NAD(+)</name>
        <dbReference type="ChEBI" id="CHEBI:57540"/>
    </ligand>
</feature>
<dbReference type="GO" id="GO:0005737">
    <property type="term" value="C:cytoplasm"/>
    <property type="evidence" value="ECO:0007669"/>
    <property type="project" value="UniProtKB-SubCell"/>
</dbReference>
<feature type="active site" description="Proton acceptor" evidence="6">
    <location>
        <position position="39"/>
    </location>
</feature>
<evidence type="ECO:0000256" key="1">
    <source>
        <dbReference type="ARBA" id="ARBA00022679"/>
    </source>
</evidence>
<keyword evidence="6" id="KW-0547">Nucleotide-binding</keyword>
<sequence length="254" mass="27918">MAFVSADTDEARAARTRLIHRYGNAPLTDADAIVALGGDGFLLETLHKALSFNRTQPLPVYGMNRGSVGFLLNAYREDEVAERVSAAQHVQLNPLRMIATRVNGERVEALGINEVSLLRETRQAAKLRISVDTVVRLPELICDGALVATPAGSTAYNLSAHGPIVPLGAGVLALTPISAFRPRRWRGALLPHTAKITFDILEETKRPVSAVADFTEVREVLRVEVQECRDVALTLLFDQELNFEERILKEQFAP</sequence>
<dbReference type="PANTHER" id="PTHR20275">
    <property type="entry name" value="NAD KINASE"/>
    <property type="match status" value="1"/>
</dbReference>
<evidence type="ECO:0000313" key="8">
    <source>
        <dbReference type="Proteomes" id="UP000277007"/>
    </source>
</evidence>
<reference evidence="7 8" key="1">
    <citation type="submission" date="2018-12" db="EMBL/GenBank/DDBJ databases">
        <authorList>
            <person name="Yang Y."/>
        </authorList>
    </citation>
    <scope>NUCLEOTIDE SEQUENCE [LARGE SCALE GENOMIC DNA]</scope>
    <source>
        <strain evidence="7 8">L-25-5w-1</strain>
    </source>
</reference>
<feature type="binding site" evidence="6">
    <location>
        <begin position="39"/>
        <end position="40"/>
    </location>
    <ligand>
        <name>NAD(+)</name>
        <dbReference type="ChEBI" id="CHEBI:57540"/>
    </ligand>
</feature>
<dbReference type="NCBIfam" id="NF003406">
    <property type="entry name" value="PRK04761.1"/>
    <property type="match status" value="1"/>
</dbReference>
<dbReference type="InterPro" id="IPR017437">
    <property type="entry name" value="ATP-NAD_kinase_PpnK-typ_C"/>
</dbReference>
<comment type="similarity">
    <text evidence="6">Belongs to the NAD kinase family.</text>
</comment>
<comment type="caution">
    <text evidence="6">Lacks conserved residue(s) required for the propagation of feature annotation.</text>
</comment>
<dbReference type="InterPro" id="IPR016064">
    <property type="entry name" value="NAD/diacylglycerol_kinase_sf"/>
</dbReference>
<accession>A0A3S0I151</accession>
<dbReference type="GO" id="GO:0019674">
    <property type="term" value="P:NAD+ metabolic process"/>
    <property type="evidence" value="ECO:0007669"/>
    <property type="project" value="InterPro"/>
</dbReference>
<dbReference type="EMBL" id="RXMA01000001">
    <property type="protein sequence ID" value="RTR24675.1"/>
    <property type="molecule type" value="Genomic_DNA"/>
</dbReference>
<keyword evidence="1 6" id="KW-0808">Transferase</keyword>
<dbReference type="Proteomes" id="UP000277007">
    <property type="component" value="Unassembled WGS sequence"/>
</dbReference>
<evidence type="ECO:0000256" key="6">
    <source>
        <dbReference type="HAMAP-Rule" id="MF_00361"/>
    </source>
</evidence>
<evidence type="ECO:0000256" key="3">
    <source>
        <dbReference type="ARBA" id="ARBA00022857"/>
    </source>
</evidence>
<comment type="function">
    <text evidence="6">Involved in the regulation of the intracellular balance of NAD and NADP, and is a key enzyme in the biosynthesis of NADP. Catalyzes specifically the phosphorylation on 2'-hydroxyl of the adenosine moiety of NAD to yield NADP.</text>
</comment>
<feature type="binding site" evidence="6">
    <location>
        <position position="151"/>
    </location>
    <ligand>
        <name>NAD(+)</name>
        <dbReference type="ChEBI" id="CHEBI:57540"/>
    </ligand>
</feature>
<feature type="binding site" evidence="6">
    <location>
        <begin position="154"/>
        <end position="159"/>
    </location>
    <ligand>
        <name>NAD(+)</name>
        <dbReference type="ChEBI" id="CHEBI:57540"/>
    </ligand>
</feature>
<comment type="caution">
    <text evidence="7">The sequence shown here is derived from an EMBL/GenBank/DDBJ whole genome shotgun (WGS) entry which is preliminary data.</text>
</comment>
<dbReference type="PANTHER" id="PTHR20275:SF0">
    <property type="entry name" value="NAD KINASE"/>
    <property type="match status" value="1"/>
</dbReference>
<dbReference type="GO" id="GO:0051287">
    <property type="term" value="F:NAD binding"/>
    <property type="evidence" value="ECO:0007669"/>
    <property type="project" value="UniProtKB-ARBA"/>
</dbReference>
<proteinExistence type="inferred from homology"/>
<keyword evidence="6" id="KW-0963">Cytoplasm</keyword>